<feature type="compositionally biased region" description="Basic residues" evidence="1">
    <location>
        <begin position="1"/>
        <end position="13"/>
    </location>
</feature>
<organism evidence="2 3">
    <name type="scientific">Mycobacterium terramassiliense</name>
    <dbReference type="NCBI Taxonomy" id="1841859"/>
    <lineage>
        <taxon>Bacteria</taxon>
        <taxon>Bacillati</taxon>
        <taxon>Actinomycetota</taxon>
        <taxon>Actinomycetes</taxon>
        <taxon>Mycobacteriales</taxon>
        <taxon>Mycobacteriaceae</taxon>
        <taxon>Mycobacterium</taxon>
    </lineage>
</organism>
<evidence type="ECO:0000256" key="1">
    <source>
        <dbReference type="SAM" id="MobiDB-lite"/>
    </source>
</evidence>
<feature type="non-terminal residue" evidence="2">
    <location>
        <position position="1"/>
    </location>
</feature>
<feature type="region of interest" description="Disordered" evidence="1">
    <location>
        <begin position="1"/>
        <end position="26"/>
    </location>
</feature>
<dbReference type="Proteomes" id="UP000241595">
    <property type="component" value="Unassembled WGS sequence"/>
</dbReference>
<sequence length="54" mass="5643">VAAALGRRRRARNGPHAGVESQGANVTAGPVAAMLDRARDAIMGRADMRFLAGR</sequence>
<keyword evidence="3" id="KW-1185">Reference proteome</keyword>
<reference evidence="2 3" key="1">
    <citation type="submission" date="2017-01" db="EMBL/GenBank/DDBJ databases">
        <authorList>
            <consortium name="Urmite Genomes"/>
        </authorList>
    </citation>
    <scope>NUCLEOTIDE SEQUENCE [LARGE SCALE GENOMIC DNA]</scope>
    <source>
        <strain evidence="2 3">AB308</strain>
    </source>
</reference>
<dbReference type="AlphaFoldDB" id="A0A2U3NA32"/>
<accession>A0A2U3NA32</accession>
<protein>
    <submittedName>
        <fullName evidence="2">Mycobacterium terramassiliense ORFan</fullName>
    </submittedName>
</protein>
<dbReference type="STRING" id="1841859.GCA_900157385_01835"/>
<evidence type="ECO:0000313" key="2">
    <source>
        <dbReference type="EMBL" id="SPM28353.1"/>
    </source>
</evidence>
<dbReference type="EMBL" id="FTRV01000011">
    <property type="protein sequence ID" value="SPM28353.1"/>
    <property type="molecule type" value="Genomic_DNA"/>
</dbReference>
<proteinExistence type="predicted"/>
<evidence type="ECO:0000313" key="3">
    <source>
        <dbReference type="Proteomes" id="UP000241595"/>
    </source>
</evidence>
<name>A0A2U3NA32_9MYCO</name>
<gene>
    <name evidence="2" type="ORF">MTAB308_1839</name>
</gene>